<dbReference type="InterPro" id="IPR011856">
    <property type="entry name" value="tRNA_endonuc-like_dom_sf"/>
</dbReference>
<dbReference type="InterPro" id="IPR050742">
    <property type="entry name" value="Helicase_Restrict-Modif_Enz"/>
</dbReference>
<dbReference type="Proteomes" id="UP000076967">
    <property type="component" value="Unassembled WGS sequence"/>
</dbReference>
<dbReference type="InterPro" id="IPR011335">
    <property type="entry name" value="Restrct_endonuc-II-like"/>
</dbReference>
<evidence type="ECO:0000259" key="1">
    <source>
        <dbReference type="PROSITE" id="PS51192"/>
    </source>
</evidence>
<dbReference type="InterPro" id="IPR027417">
    <property type="entry name" value="P-loop_NTPase"/>
</dbReference>
<keyword evidence="3" id="KW-0255">Endonuclease</keyword>
<dbReference type="CDD" id="cd18799">
    <property type="entry name" value="SF2_C_EcoAI-like"/>
    <property type="match status" value="1"/>
</dbReference>
<keyword evidence="3" id="KW-0378">Hydrolase</keyword>
<dbReference type="Pfam" id="PF00271">
    <property type="entry name" value="Helicase_C"/>
    <property type="match status" value="1"/>
</dbReference>
<dbReference type="GO" id="GO:0005524">
    <property type="term" value="F:ATP binding"/>
    <property type="evidence" value="ECO:0007669"/>
    <property type="project" value="InterPro"/>
</dbReference>
<dbReference type="GO" id="GO:0003677">
    <property type="term" value="F:DNA binding"/>
    <property type="evidence" value="ECO:0007669"/>
    <property type="project" value="InterPro"/>
</dbReference>
<dbReference type="GO" id="GO:0004519">
    <property type="term" value="F:endonuclease activity"/>
    <property type="evidence" value="ECO:0007669"/>
    <property type="project" value="UniProtKB-KW"/>
</dbReference>
<dbReference type="PROSITE" id="PS51192">
    <property type="entry name" value="HELICASE_ATP_BIND_1"/>
    <property type="match status" value="1"/>
</dbReference>
<dbReference type="STRING" id="494026.PGLA_08675"/>
<dbReference type="EMBL" id="LVJH01000013">
    <property type="protein sequence ID" value="OAB43478.1"/>
    <property type="molecule type" value="Genomic_DNA"/>
</dbReference>
<dbReference type="Pfam" id="PF04851">
    <property type="entry name" value="ResIII"/>
    <property type="match status" value="1"/>
</dbReference>
<organism evidence="3 4">
    <name type="scientific">Paenibacillus glacialis</name>
    <dbReference type="NCBI Taxonomy" id="494026"/>
    <lineage>
        <taxon>Bacteria</taxon>
        <taxon>Bacillati</taxon>
        <taxon>Bacillota</taxon>
        <taxon>Bacilli</taxon>
        <taxon>Bacillales</taxon>
        <taxon>Paenibacillaceae</taxon>
        <taxon>Paenibacillus</taxon>
    </lineage>
</organism>
<dbReference type="Gene3D" id="3.40.1350.10">
    <property type="match status" value="1"/>
</dbReference>
<dbReference type="GO" id="GO:0016787">
    <property type="term" value="F:hydrolase activity"/>
    <property type="evidence" value="ECO:0007669"/>
    <property type="project" value="InterPro"/>
</dbReference>
<keyword evidence="4" id="KW-1185">Reference proteome</keyword>
<evidence type="ECO:0000313" key="3">
    <source>
        <dbReference type="EMBL" id="OAB43478.1"/>
    </source>
</evidence>
<dbReference type="PANTHER" id="PTHR47396:SF1">
    <property type="entry name" value="ATP-DEPENDENT HELICASE IRC3-RELATED"/>
    <property type="match status" value="1"/>
</dbReference>
<dbReference type="InterPro" id="IPR014001">
    <property type="entry name" value="Helicase_ATP-bd"/>
</dbReference>
<dbReference type="SUPFAM" id="SSF52540">
    <property type="entry name" value="P-loop containing nucleoside triphosphate hydrolases"/>
    <property type="match status" value="1"/>
</dbReference>
<dbReference type="SUPFAM" id="SSF52980">
    <property type="entry name" value="Restriction endonuclease-like"/>
    <property type="match status" value="1"/>
</dbReference>
<dbReference type="InterPro" id="IPR006935">
    <property type="entry name" value="Helicase/UvrB_N"/>
</dbReference>
<comment type="caution">
    <text evidence="3">The sequence shown here is derived from an EMBL/GenBank/DDBJ whole genome shotgun (WGS) entry which is preliminary data.</text>
</comment>
<dbReference type="GO" id="GO:0009307">
    <property type="term" value="P:DNA restriction-modification system"/>
    <property type="evidence" value="ECO:0007669"/>
    <property type="project" value="InterPro"/>
</dbReference>
<protein>
    <submittedName>
        <fullName evidence="3">Restriction endonuclease subunit R</fullName>
    </submittedName>
</protein>
<dbReference type="GO" id="GO:0005829">
    <property type="term" value="C:cytosol"/>
    <property type="evidence" value="ECO:0007669"/>
    <property type="project" value="TreeGrafter"/>
</dbReference>
<keyword evidence="3" id="KW-0540">Nuclease</keyword>
<sequence>MSMFISEENLRFGTWQAFERIVARLLAHEGYDGIRLVGQSGDRGADMLANRADKRWLFQMKHWRNKVGLDVADQTLEAMRIYRAQVPVIVALSGFDEKVRENQRALMSRGVPLQLWDTKSLIERAERLSEISVINRKPRDYQESAIRSVIQVYNEGRKNALVVMATGLGKTFVACEIVKRINATFPVKILVIAHTNELVYQIEKSFWSFLSKYQETVVWNGYEQPGQERLEKADAVFACLNTLADYIQRGYELPQFDLVIIDECHHVGGQMYSRILKDTSAGMENGPFLLGLTATPWRPDDVDITDYFGDPLVSVDIVTGLKKGFLSNVDYRMYTDNINWEALGTLKGKRFSPRQINRTLFITQWDDEVVFELKKVWQEHSNPKAIVFCGTIDHALTMRDRINSLGFCNASAIYSQTSTGRIMDPAERNKTLCDFQDGVIDILCAVDILNEGIDVPDVNIIVFQRVTHSRRIFIQQLGRGLRLSKDKEKVIVLDFVSDIRRFAAGIDLKDGLSSDDGPSPGNPVRISLPHKVSFRKVGGEDPNTESFLRQWLEDVAAVEGAGEDTSVLKFPPDIPGGRV</sequence>
<reference evidence="3 4" key="1">
    <citation type="submission" date="2016-03" db="EMBL/GenBank/DDBJ databases">
        <title>Draft genome sequence of Paenibacillus glacialis DSM 22343.</title>
        <authorList>
            <person name="Shin S.-K."/>
            <person name="Yi H."/>
        </authorList>
    </citation>
    <scope>NUCLEOTIDE SEQUENCE [LARGE SCALE GENOMIC DNA]</scope>
    <source>
        <strain evidence="3 4">DSM 22343</strain>
    </source>
</reference>
<accession>A0A162KBT9</accession>
<dbReference type="CDD" id="cd18032">
    <property type="entry name" value="DEXHc_RE_I_III_res"/>
    <property type="match status" value="1"/>
</dbReference>
<evidence type="ECO:0000259" key="2">
    <source>
        <dbReference type="PROSITE" id="PS51194"/>
    </source>
</evidence>
<dbReference type="AlphaFoldDB" id="A0A162KBT9"/>
<gene>
    <name evidence="3" type="ORF">PGLA_08675</name>
</gene>
<dbReference type="SMART" id="SM00490">
    <property type="entry name" value="HELICc"/>
    <property type="match status" value="1"/>
</dbReference>
<dbReference type="OrthoDB" id="9802848at2"/>
<feature type="domain" description="Helicase C-terminal" evidence="2">
    <location>
        <begin position="364"/>
        <end position="525"/>
    </location>
</feature>
<dbReference type="Pfam" id="PF04471">
    <property type="entry name" value="Mrr_cat"/>
    <property type="match status" value="1"/>
</dbReference>
<name>A0A162KBT9_9BACL</name>
<evidence type="ECO:0000313" key="4">
    <source>
        <dbReference type="Proteomes" id="UP000076967"/>
    </source>
</evidence>
<dbReference type="PROSITE" id="PS51194">
    <property type="entry name" value="HELICASE_CTER"/>
    <property type="match status" value="1"/>
</dbReference>
<dbReference type="SMART" id="SM00487">
    <property type="entry name" value="DEXDc"/>
    <property type="match status" value="1"/>
</dbReference>
<proteinExistence type="predicted"/>
<dbReference type="Gene3D" id="3.40.50.300">
    <property type="entry name" value="P-loop containing nucleotide triphosphate hydrolases"/>
    <property type="match status" value="2"/>
</dbReference>
<dbReference type="InterPro" id="IPR007560">
    <property type="entry name" value="Restrct_endonuc_IV_Mrr"/>
</dbReference>
<dbReference type="InterPro" id="IPR001650">
    <property type="entry name" value="Helicase_C-like"/>
</dbReference>
<dbReference type="PANTHER" id="PTHR47396">
    <property type="entry name" value="TYPE I RESTRICTION ENZYME ECOKI R PROTEIN"/>
    <property type="match status" value="1"/>
</dbReference>
<feature type="domain" description="Helicase ATP-binding" evidence="1">
    <location>
        <begin position="151"/>
        <end position="314"/>
    </location>
</feature>